<dbReference type="AlphaFoldDB" id="A0A6M0ICN0"/>
<dbReference type="SUPFAM" id="SSF53756">
    <property type="entry name" value="UDP-Glycosyltransferase/glycogen phosphorylase"/>
    <property type="match status" value="1"/>
</dbReference>
<feature type="domain" description="Glycosyltransferase subfamily 4-like N-terminal" evidence="2">
    <location>
        <begin position="12"/>
        <end position="223"/>
    </location>
</feature>
<evidence type="ECO:0000259" key="1">
    <source>
        <dbReference type="Pfam" id="PF00534"/>
    </source>
</evidence>
<comment type="caution">
    <text evidence="3">The sequence shown here is derived from an EMBL/GenBank/DDBJ whole genome shotgun (WGS) entry which is preliminary data.</text>
</comment>
<dbReference type="GO" id="GO:0016757">
    <property type="term" value="F:glycosyltransferase activity"/>
    <property type="evidence" value="ECO:0007669"/>
    <property type="project" value="InterPro"/>
</dbReference>
<feature type="domain" description="Glycosyl transferase family 1" evidence="1">
    <location>
        <begin position="233"/>
        <end position="387"/>
    </location>
</feature>
<sequence>MRIAVWHNLPSGGASRALHQHIKGLAERGHYIEVWTSSLADSRFLDVDQYVAKTHIVPLKIATRVRIDRIDDVRSVAFQNSTRINRMLAFCKECAQQIGEGDFDVLFANSCHYFNMPFIGRFINKIPKLLYLQEPNRSLYEAYPNLLWRGLAAWSENWASLSYYERVWQDMVTTHRARVLVREEFTNYRSYDKVLVNSYFSNESLLRAYGGGGEVCYLGVDLDLFPFLDLPREPFVMGLGSFHQPKQPDLAIKALAQIPESIRPRLVWVGNIGNKEYMATLMTLSSQLNVAFEPRQYVPHQELIELLNTASCLLYTSALEPFGFAPLEANACGLPVVAVGEGGVRETVRDGYNGLLTGRNPVDIANAVQRILEDPVLFQTLSANGRHVVRERWGIEHAVDRIEEALLSMAAPKRYVSDGHTSTKQLLNKENR</sequence>
<reference evidence="3 4" key="1">
    <citation type="submission" date="2020-02" db="EMBL/GenBank/DDBJ databases">
        <title>Draft genome sequence of two Spirosoma agri KCTC 52727 and Spirosoma terrae KCTC 52035.</title>
        <authorList>
            <person name="Rojas J."/>
            <person name="Ambika Manirajan B."/>
            <person name="Ratering S."/>
            <person name="Suarez C."/>
            <person name="Schnell S."/>
        </authorList>
    </citation>
    <scope>NUCLEOTIDE SEQUENCE [LARGE SCALE GENOMIC DNA]</scope>
    <source>
        <strain evidence="3 4">KCTC 52727</strain>
    </source>
</reference>
<dbReference type="Pfam" id="PF00534">
    <property type="entry name" value="Glycos_transf_1"/>
    <property type="match status" value="1"/>
</dbReference>
<organism evidence="3 4">
    <name type="scientific">Spirosoma agri</name>
    <dbReference type="NCBI Taxonomy" id="1987381"/>
    <lineage>
        <taxon>Bacteria</taxon>
        <taxon>Pseudomonadati</taxon>
        <taxon>Bacteroidota</taxon>
        <taxon>Cytophagia</taxon>
        <taxon>Cytophagales</taxon>
        <taxon>Cytophagaceae</taxon>
        <taxon>Spirosoma</taxon>
    </lineage>
</organism>
<dbReference type="InterPro" id="IPR001296">
    <property type="entry name" value="Glyco_trans_1"/>
</dbReference>
<gene>
    <name evidence="3" type="ORF">GK091_03710</name>
</gene>
<evidence type="ECO:0000259" key="2">
    <source>
        <dbReference type="Pfam" id="PF13439"/>
    </source>
</evidence>
<protein>
    <submittedName>
        <fullName evidence="3">Glycosyltransferase family 4 protein</fullName>
    </submittedName>
</protein>
<evidence type="ECO:0000313" key="4">
    <source>
        <dbReference type="Proteomes" id="UP000477386"/>
    </source>
</evidence>
<dbReference type="InterPro" id="IPR050194">
    <property type="entry name" value="Glycosyltransferase_grp1"/>
</dbReference>
<name>A0A6M0ICN0_9BACT</name>
<keyword evidence="4" id="KW-1185">Reference proteome</keyword>
<dbReference type="InterPro" id="IPR028098">
    <property type="entry name" value="Glyco_trans_4-like_N"/>
</dbReference>
<dbReference type="Gene3D" id="3.40.50.2000">
    <property type="entry name" value="Glycogen Phosphorylase B"/>
    <property type="match status" value="2"/>
</dbReference>
<dbReference type="EMBL" id="JAAGNZ010000001">
    <property type="protein sequence ID" value="NEU65974.1"/>
    <property type="molecule type" value="Genomic_DNA"/>
</dbReference>
<dbReference type="CDD" id="cd03801">
    <property type="entry name" value="GT4_PimA-like"/>
    <property type="match status" value="1"/>
</dbReference>
<dbReference type="Pfam" id="PF13439">
    <property type="entry name" value="Glyco_transf_4"/>
    <property type="match status" value="1"/>
</dbReference>
<proteinExistence type="predicted"/>
<dbReference type="PANTHER" id="PTHR45947:SF3">
    <property type="entry name" value="SULFOQUINOVOSYL TRANSFERASE SQD2"/>
    <property type="match status" value="1"/>
</dbReference>
<keyword evidence="3" id="KW-0808">Transferase</keyword>
<dbReference type="PANTHER" id="PTHR45947">
    <property type="entry name" value="SULFOQUINOVOSYL TRANSFERASE SQD2"/>
    <property type="match status" value="1"/>
</dbReference>
<accession>A0A6M0ICN0</accession>
<dbReference type="RefSeq" id="WP_164035266.1">
    <property type="nucleotide sequence ID" value="NZ_JAAGNZ010000001.1"/>
</dbReference>
<evidence type="ECO:0000313" key="3">
    <source>
        <dbReference type="EMBL" id="NEU65974.1"/>
    </source>
</evidence>
<dbReference type="Proteomes" id="UP000477386">
    <property type="component" value="Unassembled WGS sequence"/>
</dbReference>